<keyword evidence="4" id="KW-1185">Reference proteome</keyword>
<evidence type="ECO:0000313" key="4">
    <source>
        <dbReference type="Proteomes" id="UP001176517"/>
    </source>
</evidence>
<feature type="region of interest" description="Disordered" evidence="1">
    <location>
        <begin position="229"/>
        <end position="274"/>
    </location>
</feature>
<dbReference type="GO" id="GO:0003676">
    <property type="term" value="F:nucleic acid binding"/>
    <property type="evidence" value="ECO:0007669"/>
    <property type="project" value="InterPro"/>
</dbReference>
<reference evidence="3" key="1">
    <citation type="journal article" date="2023" name="PhytoFront">
        <title>Draft Genome Resources of Seven Strains of Tilletia horrida, Causal Agent of Kernel Smut of Rice.</title>
        <authorList>
            <person name="Khanal S."/>
            <person name="Antony Babu S."/>
            <person name="Zhou X.G."/>
        </authorList>
    </citation>
    <scope>NUCLEOTIDE SEQUENCE</scope>
    <source>
        <strain evidence="3">TX6</strain>
    </source>
</reference>
<dbReference type="EMBL" id="JAPDMZ010000042">
    <property type="protein sequence ID" value="KAK0554034.1"/>
    <property type="molecule type" value="Genomic_DNA"/>
</dbReference>
<name>A0AAN6JSA6_9BASI</name>
<feature type="compositionally biased region" description="Low complexity" evidence="1">
    <location>
        <begin position="236"/>
        <end position="246"/>
    </location>
</feature>
<accession>A0AAN6JSA6</accession>
<proteinExistence type="predicted"/>
<evidence type="ECO:0000313" key="3">
    <source>
        <dbReference type="EMBL" id="KAK0554034.1"/>
    </source>
</evidence>
<feature type="compositionally biased region" description="Polar residues" evidence="1">
    <location>
        <begin position="596"/>
        <end position="606"/>
    </location>
</feature>
<comment type="caution">
    <text evidence="3">The sequence shown here is derived from an EMBL/GenBank/DDBJ whole genome shotgun (WGS) entry which is preliminary data.</text>
</comment>
<sequence length="885" mass="96930">MRPKGKGKGKRKGTPTGHIDDHSWHHLHTGPHPQGYNGPAHLLAASRSHLPPLPPIQFVRSTILSANWGDGNDGSQPVLHYPEPYIFPLRTPCRPLQHPHHQPKAPINNEHDPILISDDEDDNPHQREFEVTKVTRPVKRSDRPGIGAQLVKGKEKEEDAIVEVIEIDDNNDDDDTGRFNMAQTYAALIEAIGGSTQKADKTLKIEDESYEVIDDSDDGLEITQVVKAPGRPPSRPANAASPSRPRFTCLPERPRFTGLRPNLPARPEALVSSGLPPRQQFAGLRPSLPVSPAALVSTTAQAKLKARNRVKATVQPAETKSQKRNRTRKAAKLKLRNASDIARHSRYIGTVPCPQCQMLIPDRISRADLLAHRASMPHRLAVGRLGGRPDEILAETARQVERHRRDAERRRARTRALFSSLGVSADEDIQEGTLLLLTRRDNRGFALLERSGWEAGMGIGRKEWLRSRRIRKQAKEQERLQKEQDKAPAVEVEAGAGAHASTLVGTTTASNRIYEEIILVEKVQQTKEHESSRSPARTPAKSESLQNQDVDALANGILEATLEGTVAESRSAAGAALFQSASTSGDAATEAVPSSAGRQSTGQADSTPPPNRAAARKPRWEKRKEQAARLRAAGKTADSAIALSDSDGEDDPVRRGDDQSRMHIDGDDPGGFLDFRFDDSSDELSNTAKAADEEEEEGSDVEWVGVDTKRKRGEGVHAWLLRKNSVNQHARKVEASKKRKRSQEGEEDEDEWEDEQEDGEDEEDPDEVAARAAAAATAAAAAGSTVPIPAMNHMSRTQPLAVSIRMQHALDKSGIGASVAHQTPARLAASFAGPVDVLRIKQHRTEGGAMILRREGGEDSRMTGPTGRIAAKYPVFRRSQQARTR</sequence>
<dbReference type="AlphaFoldDB" id="A0AAN6JSA6"/>
<organism evidence="3 4">
    <name type="scientific">Tilletia horrida</name>
    <dbReference type="NCBI Taxonomy" id="155126"/>
    <lineage>
        <taxon>Eukaryota</taxon>
        <taxon>Fungi</taxon>
        <taxon>Dikarya</taxon>
        <taxon>Basidiomycota</taxon>
        <taxon>Ustilaginomycotina</taxon>
        <taxon>Exobasidiomycetes</taxon>
        <taxon>Tilletiales</taxon>
        <taxon>Tilletiaceae</taxon>
        <taxon>Tilletia</taxon>
    </lineage>
</organism>
<dbReference type="PROSITE" id="PS50174">
    <property type="entry name" value="G_PATCH"/>
    <property type="match status" value="1"/>
</dbReference>
<protein>
    <recommendedName>
        <fullName evidence="2">G-patch domain-containing protein</fullName>
    </recommendedName>
</protein>
<evidence type="ECO:0000256" key="1">
    <source>
        <dbReference type="SAM" id="MobiDB-lite"/>
    </source>
</evidence>
<feature type="compositionally biased region" description="Basic and acidic residues" evidence="1">
    <location>
        <begin position="651"/>
        <end position="666"/>
    </location>
</feature>
<feature type="region of interest" description="Disordered" evidence="1">
    <location>
        <begin position="524"/>
        <end position="548"/>
    </location>
</feature>
<feature type="region of interest" description="Disordered" evidence="1">
    <location>
        <begin position="581"/>
        <end position="776"/>
    </location>
</feature>
<evidence type="ECO:0000259" key="2">
    <source>
        <dbReference type="PROSITE" id="PS50174"/>
    </source>
</evidence>
<feature type="region of interest" description="Disordered" evidence="1">
    <location>
        <begin position="1"/>
        <end position="39"/>
    </location>
</feature>
<feature type="region of interest" description="Disordered" evidence="1">
    <location>
        <begin position="849"/>
        <end position="885"/>
    </location>
</feature>
<feature type="compositionally biased region" description="Basic and acidic residues" evidence="1">
    <location>
        <begin position="852"/>
        <end position="861"/>
    </location>
</feature>
<feature type="domain" description="G-patch" evidence="2">
    <location>
        <begin position="440"/>
        <end position="463"/>
    </location>
</feature>
<gene>
    <name evidence="3" type="ORF">OC846_002255</name>
</gene>
<feature type="compositionally biased region" description="Acidic residues" evidence="1">
    <location>
        <begin position="745"/>
        <end position="767"/>
    </location>
</feature>
<feature type="region of interest" description="Disordered" evidence="1">
    <location>
        <begin position="309"/>
        <end position="330"/>
    </location>
</feature>
<feature type="compositionally biased region" description="Basic residues" evidence="1">
    <location>
        <begin position="1"/>
        <end position="13"/>
    </location>
</feature>
<dbReference type="Proteomes" id="UP001176517">
    <property type="component" value="Unassembled WGS sequence"/>
</dbReference>
<dbReference type="InterPro" id="IPR000467">
    <property type="entry name" value="G_patch_dom"/>
</dbReference>